<dbReference type="HOGENOM" id="CLU_116657_1_1_6"/>
<sequence>MAHLAQRRRYQVDLVAQQAMGDMNYLRLCKLLHDLDTRDQWCFSICLPVGHDWHVSVNVEERARFTTTVLLSRHQGPCRWTQSPTLKVRMYHDARMAEVVACERHRVNQGRYEYPNGKMYQADEKAQLNRFLGEWLALCLAQGKAPVNLKLTG</sequence>
<name>K4KZP0_SIMAS</name>
<dbReference type="EMBL" id="CP003746">
    <property type="protein sequence ID" value="AFU99402.1"/>
    <property type="molecule type" value="Genomic_DNA"/>
</dbReference>
<dbReference type="RefSeq" id="WP_015047566.1">
    <property type="nucleotide sequence ID" value="NC_018868.3"/>
</dbReference>
<dbReference type="InterPro" id="IPR009659">
    <property type="entry name" value="DUF1249"/>
</dbReference>
<dbReference type="AlphaFoldDB" id="K4KZP0"/>
<evidence type="ECO:0008006" key="3">
    <source>
        <dbReference type="Google" id="ProtNLM"/>
    </source>
</evidence>
<keyword evidence="2" id="KW-1185">Reference proteome</keyword>
<protein>
    <recommendedName>
        <fullName evidence="3">Dehydrogenase</fullName>
    </recommendedName>
</protein>
<dbReference type="STRING" id="1117647.M5M_11125"/>
<proteinExistence type="predicted"/>
<dbReference type="KEGG" id="saga:M5M_11125"/>
<dbReference type="PANTHER" id="PTHR38774:SF1">
    <property type="entry name" value="CYTOPLASMIC PROTEIN"/>
    <property type="match status" value="1"/>
</dbReference>
<evidence type="ECO:0000313" key="2">
    <source>
        <dbReference type="Proteomes" id="UP000000466"/>
    </source>
</evidence>
<evidence type="ECO:0000313" key="1">
    <source>
        <dbReference type="EMBL" id="AFU99402.1"/>
    </source>
</evidence>
<dbReference type="eggNOG" id="COG3151">
    <property type="taxonomic scope" value="Bacteria"/>
</dbReference>
<gene>
    <name evidence="1" type="ordered locus">M5M_11125</name>
</gene>
<dbReference type="Pfam" id="PF06853">
    <property type="entry name" value="DUF1249"/>
    <property type="match status" value="1"/>
</dbReference>
<dbReference type="Proteomes" id="UP000000466">
    <property type="component" value="Chromosome"/>
</dbReference>
<reference evidence="1 2" key="1">
    <citation type="journal article" date="2013" name="Genome Announc.">
        <title>Complete genome sequence of Simiduia agarivorans SA1(T), a marine bacterium able to degrade a variety of polysaccharides.</title>
        <authorList>
            <person name="Lin S.Y."/>
            <person name="Shieh W.Y."/>
            <person name="Chen J.S."/>
            <person name="Tang S.L."/>
        </authorList>
    </citation>
    <scope>NUCLEOTIDE SEQUENCE [LARGE SCALE GENOMIC DNA]</scope>
    <source>
        <strain evidence="2">DSM 21679 / JCM 13881 / BCRC 17597 / SA1</strain>
    </source>
</reference>
<dbReference type="PANTHER" id="PTHR38774">
    <property type="entry name" value="CYTOPLASMIC PROTEIN-RELATED"/>
    <property type="match status" value="1"/>
</dbReference>
<accession>K4KZP0</accession>
<organism evidence="1 2">
    <name type="scientific">Simiduia agarivorans (strain DSM 21679 / JCM 13881 / BCRC 17597 / SA1)</name>
    <dbReference type="NCBI Taxonomy" id="1117647"/>
    <lineage>
        <taxon>Bacteria</taxon>
        <taxon>Pseudomonadati</taxon>
        <taxon>Pseudomonadota</taxon>
        <taxon>Gammaproteobacteria</taxon>
        <taxon>Cellvibrionales</taxon>
        <taxon>Cellvibrionaceae</taxon>
        <taxon>Simiduia</taxon>
    </lineage>
</organism>